<evidence type="ECO:0000313" key="1">
    <source>
        <dbReference type="EMBL" id="PQA93770.1"/>
    </source>
</evidence>
<evidence type="ECO:0000313" key="2">
    <source>
        <dbReference type="EMBL" id="SIS92855.1"/>
    </source>
</evidence>
<dbReference type="RefSeq" id="WP_076452046.1">
    <property type="nucleotide sequence ID" value="NZ_FTOJ01000006.1"/>
</dbReference>
<reference evidence="2" key="2">
    <citation type="submission" date="2017-01" db="EMBL/GenBank/DDBJ databases">
        <authorList>
            <person name="Mah S.A."/>
            <person name="Swanson W.J."/>
            <person name="Moy G.W."/>
            <person name="Vacquier V.D."/>
        </authorList>
    </citation>
    <scope>NUCLEOTIDE SEQUENCE [LARGE SCALE GENOMIC DNA]</scope>
    <source>
        <strain evidence="2">DSM 21068</strain>
    </source>
</reference>
<reference evidence="3" key="3">
    <citation type="submission" date="2017-01" db="EMBL/GenBank/DDBJ databases">
        <authorList>
            <person name="Varghese N."/>
            <person name="Submissions S."/>
        </authorList>
    </citation>
    <scope>NUCLEOTIDE SEQUENCE [LARGE SCALE GENOMIC DNA]</scope>
    <source>
        <strain evidence="3">DSM 21068</strain>
    </source>
</reference>
<proteinExistence type="predicted"/>
<evidence type="ECO:0000313" key="4">
    <source>
        <dbReference type="Proteomes" id="UP000238314"/>
    </source>
</evidence>
<organism evidence="2 3">
    <name type="scientific">Chryseobacterium piscicola</name>
    <dbReference type="NCBI Taxonomy" id="551459"/>
    <lineage>
        <taxon>Bacteria</taxon>
        <taxon>Pseudomonadati</taxon>
        <taxon>Bacteroidota</taxon>
        <taxon>Flavobacteriia</taxon>
        <taxon>Flavobacteriales</taxon>
        <taxon>Weeksellaceae</taxon>
        <taxon>Chryseobacterium group</taxon>
        <taxon>Chryseobacterium</taxon>
    </lineage>
</organism>
<dbReference type="Proteomes" id="UP000238314">
    <property type="component" value="Unassembled WGS sequence"/>
</dbReference>
<reference evidence="1 4" key="1">
    <citation type="submission" date="2016-11" db="EMBL/GenBank/DDBJ databases">
        <title>Whole genomes of Flavobacteriaceae.</title>
        <authorList>
            <person name="Stine C."/>
            <person name="Li C."/>
            <person name="Tadesse D."/>
        </authorList>
    </citation>
    <scope>NUCLEOTIDE SEQUENCE [LARGE SCALE GENOMIC DNA]</scope>
    <source>
        <strain evidence="1 4">DSM 21068</strain>
    </source>
</reference>
<gene>
    <name evidence="1" type="ORF">B0A70_08250</name>
    <name evidence="2" type="ORF">SAMN05421796_106168</name>
</gene>
<protein>
    <submittedName>
        <fullName evidence="2">Uncharacterized protein</fullName>
    </submittedName>
</protein>
<dbReference type="OrthoDB" id="1452840at2"/>
<dbReference type="EMBL" id="MUGO01000012">
    <property type="protein sequence ID" value="PQA93770.1"/>
    <property type="molecule type" value="Genomic_DNA"/>
</dbReference>
<evidence type="ECO:0000313" key="3">
    <source>
        <dbReference type="Proteomes" id="UP000186246"/>
    </source>
</evidence>
<keyword evidence="4" id="KW-1185">Reference proteome</keyword>
<name>A0A1N7N3E2_9FLAO</name>
<sequence length="108" mass="12641">MEKDEKVIEISKKVLTDFGREYFENTFKVYSPQKVKELNIDQFNFDVWETIVNVPDEQFGGQSPYFIFFKNDTLEPFMFHDSGAEGRTPNLKIIKKNGKYGIGDEWTG</sequence>
<dbReference type="EMBL" id="FTOJ01000006">
    <property type="protein sequence ID" value="SIS92855.1"/>
    <property type="molecule type" value="Genomic_DNA"/>
</dbReference>
<dbReference type="Proteomes" id="UP000186246">
    <property type="component" value="Unassembled WGS sequence"/>
</dbReference>
<accession>A0A1N7N3E2</accession>
<dbReference type="AlphaFoldDB" id="A0A1N7N3E2"/>